<evidence type="ECO:0000256" key="14">
    <source>
        <dbReference type="NCBIfam" id="TIGR00414"/>
    </source>
</evidence>
<sequence>MIKKLNIIYLNKLLKYRFFNINLFFFNKINNKRKILQFYLNNLRKNKNILSKKYFLNKKNNNFIYKNILYINNNIKKIKNILNIFNYIINHFILSIPNIPHKSISINKYYINNIIIKKTKKKKFNFKIKNHINIGKKMGISNTDGIKITGSNFFVIKNKLAKLYRAIYNFMIDFHLKKNNYIEYQIPYITNKLSLIGSGQFPKFKNKIFKIKNNNEKKSFYLIPTSEVALINIMRNNIISFNKLPIKMLSYSHCFRNEKISYGIKNKGLIRQYQFDKIELVQFVEPKYSQVTLEKMLFHAENILKKIDLPYRIIELCSGEINFSSCKTYDLEVWLPSEKIYIEVSSISNCKDFQTKRINAKFINKNENIKFLNSLNATGLAIGRIFISILENYQMENEKIFIPKVLRKYMNNIKKI</sequence>
<dbReference type="GO" id="GO:0005737">
    <property type="term" value="C:cytoplasm"/>
    <property type="evidence" value="ECO:0007669"/>
    <property type="project" value="UniProtKB-SubCell"/>
</dbReference>
<dbReference type="PANTHER" id="PTHR43697">
    <property type="entry name" value="SERYL-TRNA SYNTHETASE"/>
    <property type="match status" value="1"/>
</dbReference>
<evidence type="ECO:0000256" key="15">
    <source>
        <dbReference type="PIRSR" id="PIRSR001529-1"/>
    </source>
</evidence>
<evidence type="ECO:0000256" key="4">
    <source>
        <dbReference type="ARBA" id="ARBA00012840"/>
    </source>
</evidence>
<keyword evidence="5" id="KW-0963">Cytoplasm</keyword>
<dbReference type="PANTHER" id="PTHR43697:SF1">
    <property type="entry name" value="SERINE--TRNA LIGASE"/>
    <property type="match status" value="1"/>
</dbReference>
<organism evidence="18 19">
    <name type="scientific">Zinderia insecticola (strain CARI)</name>
    <dbReference type="NCBI Taxonomy" id="871271"/>
    <lineage>
        <taxon>Bacteria</taxon>
        <taxon>Pseudomonadati</taxon>
        <taxon>Pseudomonadota</taxon>
        <taxon>Betaproteobacteria</taxon>
        <taxon>Burkholderiales</taxon>
        <taxon>Oxalobacteraceae</taxon>
        <taxon>Candidatus Zinderia</taxon>
    </lineage>
</organism>
<dbReference type="GO" id="GO:0004828">
    <property type="term" value="F:serine-tRNA ligase activity"/>
    <property type="evidence" value="ECO:0007669"/>
    <property type="project" value="UniProtKB-UniRule"/>
</dbReference>
<evidence type="ECO:0000259" key="17">
    <source>
        <dbReference type="PROSITE" id="PS50862"/>
    </source>
</evidence>
<comment type="catalytic activity">
    <reaction evidence="12">
        <text>tRNA(Sec) + L-serine + ATP = L-seryl-tRNA(Sec) + AMP + diphosphate + H(+)</text>
        <dbReference type="Rhea" id="RHEA:42580"/>
        <dbReference type="Rhea" id="RHEA-COMP:9742"/>
        <dbReference type="Rhea" id="RHEA-COMP:10128"/>
        <dbReference type="ChEBI" id="CHEBI:15378"/>
        <dbReference type="ChEBI" id="CHEBI:30616"/>
        <dbReference type="ChEBI" id="CHEBI:33019"/>
        <dbReference type="ChEBI" id="CHEBI:33384"/>
        <dbReference type="ChEBI" id="CHEBI:78442"/>
        <dbReference type="ChEBI" id="CHEBI:78533"/>
        <dbReference type="ChEBI" id="CHEBI:456215"/>
        <dbReference type="EC" id="6.1.1.11"/>
    </reaction>
</comment>
<feature type="binding site" evidence="16">
    <location>
        <begin position="343"/>
        <end position="346"/>
    </location>
    <ligand>
        <name>ATP</name>
        <dbReference type="ChEBI" id="CHEBI:30616"/>
    </ligand>
</feature>
<dbReference type="HOGENOM" id="CLU_023797_1_1_4"/>
<dbReference type="AlphaFoldDB" id="E0TIQ2"/>
<keyword evidence="10 18" id="KW-0030">Aminoacyl-tRNA synthetase</keyword>
<dbReference type="Proteomes" id="UP000001303">
    <property type="component" value="Chromosome"/>
</dbReference>
<dbReference type="InterPro" id="IPR006195">
    <property type="entry name" value="aa-tRNA-synth_II"/>
</dbReference>
<dbReference type="EMBL" id="CP002161">
    <property type="protein sequence ID" value="ADM89679.1"/>
    <property type="molecule type" value="Genomic_DNA"/>
</dbReference>
<gene>
    <name evidence="18" type="primary">serS</name>
    <name evidence="18" type="ordered locus">ZICARI_056</name>
</gene>
<feature type="binding site" evidence="15">
    <location>
        <position position="256"/>
    </location>
    <ligand>
        <name>L-serine</name>
        <dbReference type="ChEBI" id="CHEBI:33384"/>
    </ligand>
</feature>
<dbReference type="InterPro" id="IPR045864">
    <property type="entry name" value="aa-tRNA-synth_II/BPL/LPL"/>
</dbReference>
<evidence type="ECO:0000256" key="7">
    <source>
        <dbReference type="ARBA" id="ARBA00022741"/>
    </source>
</evidence>
<dbReference type="InterPro" id="IPR002314">
    <property type="entry name" value="aa-tRNA-synt_IIb"/>
</dbReference>
<evidence type="ECO:0000256" key="8">
    <source>
        <dbReference type="ARBA" id="ARBA00022840"/>
    </source>
</evidence>
<keyword evidence="9" id="KW-0648">Protein biosynthesis</keyword>
<evidence type="ECO:0000256" key="12">
    <source>
        <dbReference type="ARBA" id="ARBA00047929"/>
    </source>
</evidence>
<dbReference type="EC" id="6.1.1.11" evidence="4 14"/>
<feature type="site" description="Important for serine binding" evidence="15">
    <location>
        <position position="378"/>
    </location>
</feature>
<keyword evidence="8 16" id="KW-0067">ATP-binding</keyword>
<comment type="catalytic activity">
    <reaction evidence="13">
        <text>tRNA(Ser) + L-serine + ATP = L-seryl-tRNA(Ser) + AMP + diphosphate + H(+)</text>
        <dbReference type="Rhea" id="RHEA:12292"/>
        <dbReference type="Rhea" id="RHEA-COMP:9669"/>
        <dbReference type="Rhea" id="RHEA-COMP:9703"/>
        <dbReference type="ChEBI" id="CHEBI:15378"/>
        <dbReference type="ChEBI" id="CHEBI:30616"/>
        <dbReference type="ChEBI" id="CHEBI:33019"/>
        <dbReference type="ChEBI" id="CHEBI:33384"/>
        <dbReference type="ChEBI" id="CHEBI:78442"/>
        <dbReference type="ChEBI" id="CHEBI:78533"/>
        <dbReference type="ChEBI" id="CHEBI:456215"/>
        <dbReference type="EC" id="6.1.1.11"/>
    </reaction>
</comment>
<dbReference type="PIRSF" id="PIRSF001529">
    <property type="entry name" value="Ser-tRNA-synth_IIa"/>
    <property type="match status" value="1"/>
</dbReference>
<dbReference type="PROSITE" id="PS50862">
    <property type="entry name" value="AA_TRNA_LIGASE_II"/>
    <property type="match status" value="1"/>
</dbReference>
<dbReference type="STRING" id="871271.ZICARI_056"/>
<accession>E0TIQ2</accession>
<dbReference type="SUPFAM" id="SSF46589">
    <property type="entry name" value="tRNA-binding arm"/>
    <property type="match status" value="1"/>
</dbReference>
<dbReference type="Pfam" id="PF00587">
    <property type="entry name" value="tRNA-synt_2b"/>
    <property type="match status" value="1"/>
</dbReference>
<comment type="similarity">
    <text evidence="3">Belongs to the class-II aminoacyl-tRNA synthetase family. Type-1 seryl-tRNA synthetase subfamily.</text>
</comment>
<evidence type="ECO:0000256" key="13">
    <source>
        <dbReference type="ARBA" id="ARBA00048823"/>
    </source>
</evidence>
<evidence type="ECO:0000313" key="19">
    <source>
        <dbReference type="Proteomes" id="UP000001303"/>
    </source>
</evidence>
<keyword evidence="19" id="KW-1185">Reference proteome</keyword>
<comment type="subcellular location">
    <subcellularLocation>
        <location evidence="1">Cytoplasm</location>
    </subcellularLocation>
</comment>
<evidence type="ECO:0000256" key="16">
    <source>
        <dbReference type="PIRSR" id="PIRSR001529-2"/>
    </source>
</evidence>
<feature type="domain" description="Aminoacyl-transfer RNA synthetases class-II family profile" evidence="17">
    <location>
        <begin position="130"/>
        <end position="403"/>
    </location>
</feature>
<evidence type="ECO:0000256" key="2">
    <source>
        <dbReference type="ARBA" id="ARBA00005045"/>
    </source>
</evidence>
<dbReference type="NCBIfam" id="TIGR00414">
    <property type="entry name" value="serS"/>
    <property type="match status" value="1"/>
</dbReference>
<evidence type="ECO:0000256" key="9">
    <source>
        <dbReference type="ARBA" id="ARBA00022917"/>
    </source>
</evidence>
<reference key="2">
    <citation type="submission" date="2010-08" db="EMBL/GenBank/DDBJ databases">
        <title>Functional convergence in reduced genomes of bacterial symbionts spanning 200 million years of evolution.</title>
        <authorList>
            <person name="McCutcheon J.P."/>
            <person name="Moran N.A."/>
        </authorList>
    </citation>
    <scope>NUCLEOTIDE SEQUENCE</scope>
    <source>
        <strain>CARI</strain>
    </source>
</reference>
<dbReference type="InterPro" id="IPR002317">
    <property type="entry name" value="Ser-tRNA-ligase_type_1"/>
</dbReference>
<name>E0TIQ2_ZINIC</name>
<keyword evidence="6" id="KW-0436">Ligase</keyword>
<dbReference type="PRINTS" id="PR00981">
    <property type="entry name" value="TRNASYNTHSER"/>
</dbReference>
<dbReference type="KEGG" id="zin:ZICARI_056"/>
<evidence type="ECO:0000256" key="10">
    <source>
        <dbReference type="ARBA" id="ARBA00023146"/>
    </source>
</evidence>
<reference evidence="18 19" key="1">
    <citation type="journal article" date="2010" name="Genome Biol. Evol.">
        <title>Functional convergence in reduced genomes of bacterial symbionts spanning 200 My of evolution.</title>
        <authorList>
            <person name="McCutcheon J.P."/>
            <person name="Moran N.A."/>
        </authorList>
    </citation>
    <scope>NUCLEOTIDE SEQUENCE [LARGE SCALE GENOMIC DNA]</scope>
    <source>
        <strain evidence="18 19">CARI</strain>
    </source>
</reference>
<evidence type="ECO:0000256" key="6">
    <source>
        <dbReference type="ARBA" id="ARBA00022598"/>
    </source>
</evidence>
<evidence type="ECO:0000256" key="11">
    <source>
        <dbReference type="ARBA" id="ARBA00039158"/>
    </source>
</evidence>
<evidence type="ECO:0000313" key="18">
    <source>
        <dbReference type="EMBL" id="ADM89679.1"/>
    </source>
</evidence>
<protein>
    <recommendedName>
        <fullName evidence="11 14">Serine--tRNA ligase</fullName>
        <ecNumber evidence="4 14">6.1.1.11</ecNumber>
    </recommendedName>
</protein>
<dbReference type="SUPFAM" id="SSF55681">
    <property type="entry name" value="Class II aaRS and biotin synthetases"/>
    <property type="match status" value="1"/>
</dbReference>
<evidence type="ECO:0000256" key="1">
    <source>
        <dbReference type="ARBA" id="ARBA00004496"/>
    </source>
</evidence>
<proteinExistence type="inferred from homology"/>
<keyword evidence="7" id="KW-0547">Nucleotide-binding</keyword>
<evidence type="ECO:0000256" key="3">
    <source>
        <dbReference type="ARBA" id="ARBA00010728"/>
    </source>
</evidence>
<feature type="binding site" evidence="15">
    <location>
        <position position="279"/>
    </location>
    <ligand>
        <name>L-serine</name>
        <dbReference type="ChEBI" id="CHEBI:33384"/>
    </ligand>
</feature>
<dbReference type="InterPro" id="IPR010978">
    <property type="entry name" value="tRNA-bd_arm"/>
</dbReference>
<feature type="binding site" evidence="15">
    <location>
        <position position="225"/>
    </location>
    <ligand>
        <name>L-serine</name>
        <dbReference type="ChEBI" id="CHEBI:33384"/>
    </ligand>
</feature>
<comment type="pathway">
    <text evidence="2">Aminoacyl-tRNA biosynthesis; selenocysteinyl-tRNA(Sec) biosynthesis; L-seryl-tRNA(Sec) from L-serine and tRNA(Sec): step 1/1.</text>
</comment>
<dbReference type="GO" id="GO:0005524">
    <property type="term" value="F:ATP binding"/>
    <property type="evidence" value="ECO:0007669"/>
    <property type="project" value="UniProtKB-KW"/>
</dbReference>
<feature type="binding site" evidence="16">
    <location>
        <begin position="256"/>
        <end position="258"/>
    </location>
    <ligand>
        <name>ATP</name>
        <dbReference type="ChEBI" id="CHEBI:30616"/>
    </ligand>
</feature>
<dbReference type="GO" id="GO:0006434">
    <property type="term" value="P:seryl-tRNA aminoacylation"/>
    <property type="evidence" value="ECO:0007669"/>
    <property type="project" value="UniProtKB-UniRule"/>
</dbReference>
<dbReference type="Gene3D" id="3.30.930.10">
    <property type="entry name" value="Bira Bifunctional Protein, Domain 2"/>
    <property type="match status" value="1"/>
</dbReference>
<feature type="binding site" evidence="15">
    <location>
        <position position="376"/>
    </location>
    <ligand>
        <name>L-serine</name>
        <dbReference type="ChEBI" id="CHEBI:33384"/>
    </ligand>
</feature>
<evidence type="ECO:0000256" key="5">
    <source>
        <dbReference type="ARBA" id="ARBA00022490"/>
    </source>
</evidence>